<protein>
    <submittedName>
        <fullName evidence="1">Putative nucleotidyltransferase</fullName>
    </submittedName>
</protein>
<dbReference type="GO" id="GO:0016740">
    <property type="term" value="F:transferase activity"/>
    <property type="evidence" value="ECO:0007669"/>
    <property type="project" value="UniProtKB-KW"/>
</dbReference>
<dbReference type="EMBL" id="MN175499">
    <property type="protein sequence ID" value="QID06551.1"/>
    <property type="molecule type" value="Genomic_DNA"/>
</dbReference>
<accession>A0A6G6ADS3</accession>
<proteinExistence type="predicted"/>
<organism evidence="1">
    <name type="scientific">Borely moumouvirus</name>
    <dbReference type="NCBI Taxonomy" id="2712067"/>
    <lineage>
        <taxon>Viruses</taxon>
        <taxon>Varidnaviria</taxon>
        <taxon>Bamfordvirae</taxon>
        <taxon>Nucleocytoviricota</taxon>
        <taxon>Megaviricetes</taxon>
        <taxon>Imitervirales</taxon>
        <taxon>Mimiviridae</taxon>
        <taxon>Megamimivirinae</taxon>
        <taxon>Moumouvirus</taxon>
    </lineage>
</organism>
<sequence>MSEREEILDFLFKNKSFIFGGYVYKYTIRGEETKDIDVAVPNHIFHKIFFGLQNKYGCKLIKFHEKDGIKNVGMICHGQHFDLQDAKSVINLLANSNIELTRLVLVDRKKFAYLTNKGILNTTHSKIKQVKNNILQSKINDKNFKNDKHKIYFKDWEIC</sequence>
<evidence type="ECO:0000313" key="1">
    <source>
        <dbReference type="EMBL" id="QID06551.1"/>
    </source>
</evidence>
<keyword evidence="1" id="KW-0808">Transferase</keyword>
<reference evidence="1" key="1">
    <citation type="submission" date="2019-07" db="EMBL/GenBank/DDBJ databases">
        <title>The discovery of a new lineage B mimivirus raises questions about particles surface fibrils.</title>
        <authorList>
            <person name="Silva L.K.S."/>
            <person name="Rodrigues R.A.L."/>
            <person name="Andrade A.C.S.P."/>
            <person name="Hikida H."/>
            <person name="Andreani J."/>
            <person name="Levasseur A."/>
            <person name="La Scola B."/>
            <person name="Abrahao J.S."/>
        </authorList>
    </citation>
    <scope>NUCLEOTIDE SEQUENCE</scope>
    <source>
        <strain evidence="1">B60</strain>
    </source>
</reference>
<name>A0A6G6ADS3_9VIRU</name>